<dbReference type="Pfam" id="PF13535">
    <property type="entry name" value="ATP-grasp_4"/>
    <property type="match status" value="1"/>
</dbReference>
<dbReference type="OrthoDB" id="434648at2759"/>
<dbReference type="Proteomes" id="UP000078576">
    <property type="component" value="Unassembled WGS sequence"/>
</dbReference>
<dbReference type="PANTHER" id="PTHR43585:SF2">
    <property type="entry name" value="ATP-GRASP ENZYME FSQD"/>
    <property type="match status" value="1"/>
</dbReference>
<dbReference type="Gene3D" id="3.30.470.20">
    <property type="entry name" value="ATP-grasp fold, B domain"/>
    <property type="match status" value="1"/>
</dbReference>
<evidence type="ECO:0000256" key="4">
    <source>
        <dbReference type="PROSITE-ProRule" id="PRU00409"/>
    </source>
</evidence>
<dbReference type="Pfam" id="PF18130">
    <property type="entry name" value="ATPgrasp_N"/>
    <property type="match status" value="1"/>
</dbReference>
<dbReference type="GO" id="GO:0016874">
    <property type="term" value="F:ligase activity"/>
    <property type="evidence" value="ECO:0007669"/>
    <property type="project" value="UniProtKB-KW"/>
</dbReference>
<feature type="domain" description="ATP-grasp" evidence="5">
    <location>
        <begin position="308"/>
        <end position="543"/>
    </location>
</feature>
<protein>
    <submittedName>
        <fullName evidence="6">Carnosine synthase 1</fullName>
    </submittedName>
</protein>
<keyword evidence="7" id="KW-1185">Reference proteome</keyword>
<keyword evidence="1" id="KW-0436">Ligase</keyword>
<dbReference type="InterPro" id="IPR013815">
    <property type="entry name" value="ATP_grasp_subdomain_1"/>
</dbReference>
<sequence length="651" mass="70652">MVSSDIPGTMLGNALPTASTNAEQVQALSIKETEICFSSDDFESGINVYRIILTVQSDGSSSAHDGFSLSGLSGADVFTERRSKFLVECLANVLESSHKQAEVLVFVPSKPGHLLRSDILEIRLADCPVIRGLLGLAGPTRTFSGELPPLSNFVDVLTASAGACHIISEGVKPEALRQELSNRLSLILMRSGARQPKTLAILECGKNAATGLGIFTAAEALNIKVIALDKPGHWISKPEHASWREAFIAIDRNPDDQLEDRIVAAIEGYGKPIDGIISFFDPLLPATAGAAARLGLPTGPKSAYDIATDKQKTGTFDGHAAYRISSLEEAVSVVRQEESPLAYPLIVKPCSGWGSEGVFRVDAESDLIHAVESIDFERHGASFVLENYCDGPEVDANFVLCDGELLFFEASDDFPKDADRAADHEGNLQTFIEVANVLPSALPHEELEILKNSLHQSLLRLGFTSGFFHLEARVQSSRMEYAIQDHGFLDLQLKTEQAANTVTSSPSAWLIEINARPPGLQASWASRGTYGVDFWGLALSFALGDKEGARALSVPFASQNQYWCQIIFIPVPKGGVFSSGDVCQDLVRRRPDLASNISRSLCFFQKGDRVPAPSSGILTWVAYYLVTSRKSRQDLLEVADAVRRETHFEIS</sequence>
<evidence type="ECO:0000256" key="2">
    <source>
        <dbReference type="ARBA" id="ARBA00022741"/>
    </source>
</evidence>
<evidence type="ECO:0000313" key="6">
    <source>
        <dbReference type="EMBL" id="KUI52579.1"/>
    </source>
</evidence>
<accession>A0A194ULP2</accession>
<dbReference type="EMBL" id="KN714666">
    <property type="protein sequence ID" value="KUI52579.1"/>
    <property type="molecule type" value="Genomic_DNA"/>
</dbReference>
<dbReference type="Gene3D" id="3.40.50.20">
    <property type="match status" value="1"/>
</dbReference>
<dbReference type="GO" id="GO:0046872">
    <property type="term" value="F:metal ion binding"/>
    <property type="evidence" value="ECO:0007669"/>
    <property type="project" value="InterPro"/>
</dbReference>
<keyword evidence="3 4" id="KW-0067">ATP-binding</keyword>
<evidence type="ECO:0000256" key="1">
    <source>
        <dbReference type="ARBA" id="ARBA00022598"/>
    </source>
</evidence>
<dbReference type="GO" id="GO:0005524">
    <property type="term" value="F:ATP binding"/>
    <property type="evidence" value="ECO:0007669"/>
    <property type="project" value="UniProtKB-UniRule"/>
</dbReference>
<dbReference type="AlphaFoldDB" id="A0A194ULP2"/>
<dbReference type="SUPFAM" id="SSF56059">
    <property type="entry name" value="Glutathione synthetase ATP-binding domain-like"/>
    <property type="match status" value="1"/>
</dbReference>
<gene>
    <name evidence="6" type="ORF">VP1G_00276</name>
</gene>
<proteinExistence type="predicted"/>
<organism evidence="6 7">
    <name type="scientific">Cytospora mali</name>
    <name type="common">Apple Valsa canker fungus</name>
    <name type="synonym">Valsa mali</name>
    <dbReference type="NCBI Taxonomy" id="578113"/>
    <lineage>
        <taxon>Eukaryota</taxon>
        <taxon>Fungi</taxon>
        <taxon>Dikarya</taxon>
        <taxon>Ascomycota</taxon>
        <taxon>Pezizomycotina</taxon>
        <taxon>Sordariomycetes</taxon>
        <taxon>Sordariomycetidae</taxon>
        <taxon>Diaporthales</taxon>
        <taxon>Cytosporaceae</taxon>
        <taxon>Cytospora</taxon>
    </lineage>
</organism>
<dbReference type="InterPro" id="IPR041472">
    <property type="entry name" value="BL00235/CARNS1_N"/>
</dbReference>
<keyword evidence="2 4" id="KW-0547">Nucleotide-binding</keyword>
<dbReference type="InterPro" id="IPR011761">
    <property type="entry name" value="ATP-grasp"/>
</dbReference>
<evidence type="ECO:0000259" key="5">
    <source>
        <dbReference type="PROSITE" id="PS50975"/>
    </source>
</evidence>
<dbReference type="PANTHER" id="PTHR43585">
    <property type="entry name" value="FUMIPYRROLE BIOSYNTHESIS PROTEIN C"/>
    <property type="match status" value="1"/>
</dbReference>
<dbReference type="PROSITE" id="PS50975">
    <property type="entry name" value="ATP_GRASP"/>
    <property type="match status" value="1"/>
</dbReference>
<dbReference type="InterPro" id="IPR052032">
    <property type="entry name" value="ATP-dep_AA_Ligase"/>
</dbReference>
<evidence type="ECO:0000313" key="7">
    <source>
        <dbReference type="Proteomes" id="UP000078576"/>
    </source>
</evidence>
<name>A0A194ULP2_CYTMA</name>
<dbReference type="STRING" id="694573.A0A194ULP2"/>
<evidence type="ECO:0000256" key="3">
    <source>
        <dbReference type="ARBA" id="ARBA00022840"/>
    </source>
</evidence>
<dbReference type="Gene3D" id="3.30.1490.20">
    <property type="entry name" value="ATP-grasp fold, A domain"/>
    <property type="match status" value="1"/>
</dbReference>
<reference evidence="7" key="1">
    <citation type="submission" date="2014-12" db="EMBL/GenBank/DDBJ databases">
        <title>Genome Sequence of Valsa Canker Pathogens Uncovers a Specific Adaption of Colonization on Woody Bark.</title>
        <authorList>
            <person name="Yin Z."/>
            <person name="Liu H."/>
            <person name="Gao X."/>
            <person name="Li Z."/>
            <person name="Song N."/>
            <person name="Ke X."/>
            <person name="Dai Q."/>
            <person name="Wu Y."/>
            <person name="Sun Y."/>
            <person name="Xu J.-R."/>
            <person name="Kang Z.K."/>
            <person name="Wang L."/>
            <person name="Huang L."/>
        </authorList>
    </citation>
    <scope>NUCLEOTIDE SEQUENCE [LARGE SCALE GENOMIC DNA]</scope>
    <source>
        <strain evidence="7">SXYL134</strain>
    </source>
</reference>